<feature type="region of interest" description="Disordered" evidence="4">
    <location>
        <begin position="78"/>
        <end position="98"/>
    </location>
</feature>
<proteinExistence type="predicted"/>
<feature type="domain" description="OmpA-like" evidence="5">
    <location>
        <begin position="100"/>
        <end position="224"/>
    </location>
</feature>
<dbReference type="InterPro" id="IPR002368">
    <property type="entry name" value="OmpA"/>
</dbReference>
<dbReference type="InterPro" id="IPR050330">
    <property type="entry name" value="Bact_OuterMem_StrucFunc"/>
</dbReference>
<dbReference type="Gene3D" id="3.30.1330.60">
    <property type="entry name" value="OmpA-like domain"/>
    <property type="match status" value="1"/>
</dbReference>
<dbReference type="PANTHER" id="PTHR30329">
    <property type="entry name" value="STATOR ELEMENT OF FLAGELLAR MOTOR COMPLEX"/>
    <property type="match status" value="1"/>
</dbReference>
<dbReference type="PANTHER" id="PTHR30329:SF21">
    <property type="entry name" value="LIPOPROTEIN YIAD-RELATED"/>
    <property type="match status" value="1"/>
</dbReference>
<dbReference type="Pfam" id="PF00691">
    <property type="entry name" value="OmpA"/>
    <property type="match status" value="1"/>
</dbReference>
<evidence type="ECO:0000256" key="4">
    <source>
        <dbReference type="SAM" id="MobiDB-lite"/>
    </source>
</evidence>
<sequence>MNKVHQFIKLMAVAAVTATVSTVAFAQDATSINNWQDPYGLVWKSGDNQLCWRDGFWTPATAAKGCDGAIVAKVEAPAPAPEPAPAPTPAPAPAPAPVPVSEKVTYSADTFFQFNKAVLQPAGKEALDDLAEKIKAVNLETVVSTGYTDSFGSVAYNQKLSLRRAEAVKAYLVSKGIPADKIYIEGKGKTDFRVDPKSCKGTFKQRVECQAPNRRTVVEIVGSHMVTK</sequence>
<comment type="caution">
    <text evidence="6">The sequence shown here is derived from an EMBL/GenBank/DDBJ whole genome shotgun (WGS) entry which is preliminary data.</text>
</comment>
<dbReference type="InterPro" id="IPR006664">
    <property type="entry name" value="OMP_bac"/>
</dbReference>
<dbReference type="CDD" id="cd07185">
    <property type="entry name" value="OmpA_C-like"/>
    <property type="match status" value="1"/>
</dbReference>
<dbReference type="InterPro" id="IPR006665">
    <property type="entry name" value="OmpA-like"/>
</dbReference>
<protein>
    <submittedName>
        <fullName evidence="6">Outer membrane protein A</fullName>
    </submittedName>
</protein>
<dbReference type="EMBL" id="MLJW01000142">
    <property type="protein sequence ID" value="OIQ96849.1"/>
    <property type="molecule type" value="Genomic_DNA"/>
</dbReference>
<keyword evidence="3" id="KW-0998">Cell outer membrane</keyword>
<dbReference type="GO" id="GO:0015288">
    <property type="term" value="F:porin activity"/>
    <property type="evidence" value="ECO:0007669"/>
    <property type="project" value="InterPro"/>
</dbReference>
<dbReference type="PRINTS" id="PR01022">
    <property type="entry name" value="OUTRMMBRANEA"/>
</dbReference>
<comment type="subcellular location">
    <subcellularLocation>
        <location evidence="1">Cell outer membrane</location>
    </subcellularLocation>
</comment>
<keyword evidence="2" id="KW-0472">Membrane</keyword>
<name>A0A1J5RM97_9ZZZZ</name>
<dbReference type="GO" id="GO:0009279">
    <property type="term" value="C:cell outer membrane"/>
    <property type="evidence" value="ECO:0007669"/>
    <property type="project" value="UniProtKB-SubCell"/>
</dbReference>
<dbReference type="PRINTS" id="PR01021">
    <property type="entry name" value="OMPADOMAIN"/>
</dbReference>
<dbReference type="SUPFAM" id="SSF103088">
    <property type="entry name" value="OmpA-like"/>
    <property type="match status" value="1"/>
</dbReference>
<dbReference type="PROSITE" id="PS51123">
    <property type="entry name" value="OMPA_2"/>
    <property type="match status" value="1"/>
</dbReference>
<evidence type="ECO:0000256" key="3">
    <source>
        <dbReference type="ARBA" id="ARBA00023237"/>
    </source>
</evidence>
<evidence type="ECO:0000256" key="2">
    <source>
        <dbReference type="ARBA" id="ARBA00023136"/>
    </source>
</evidence>
<dbReference type="AlphaFoldDB" id="A0A1J5RM97"/>
<evidence type="ECO:0000313" key="6">
    <source>
        <dbReference type="EMBL" id="OIQ96849.1"/>
    </source>
</evidence>
<dbReference type="InterPro" id="IPR036737">
    <property type="entry name" value="OmpA-like_sf"/>
</dbReference>
<reference evidence="6" key="1">
    <citation type="submission" date="2016-10" db="EMBL/GenBank/DDBJ databases">
        <title>Sequence of Gallionella enrichment culture.</title>
        <authorList>
            <person name="Poehlein A."/>
            <person name="Muehling M."/>
            <person name="Daniel R."/>
        </authorList>
    </citation>
    <scope>NUCLEOTIDE SEQUENCE</scope>
</reference>
<dbReference type="NCBIfam" id="NF045787">
    <property type="entry name" value="OmpABordt"/>
    <property type="match status" value="1"/>
</dbReference>
<organism evidence="6">
    <name type="scientific">mine drainage metagenome</name>
    <dbReference type="NCBI Taxonomy" id="410659"/>
    <lineage>
        <taxon>unclassified sequences</taxon>
        <taxon>metagenomes</taxon>
        <taxon>ecological metagenomes</taxon>
    </lineage>
</organism>
<accession>A0A1J5RM97</accession>
<evidence type="ECO:0000259" key="5">
    <source>
        <dbReference type="PROSITE" id="PS51123"/>
    </source>
</evidence>
<gene>
    <name evidence="6" type="primary">ompA_7</name>
    <name evidence="6" type="ORF">GALL_211760</name>
</gene>
<evidence type="ECO:0000256" key="1">
    <source>
        <dbReference type="ARBA" id="ARBA00004442"/>
    </source>
</evidence>